<keyword evidence="4" id="KW-0378">Hydrolase</keyword>
<comment type="similarity">
    <text evidence="2">Belongs to the histidine acid phosphatase family.</text>
</comment>
<dbReference type="Proteomes" id="UP000054304">
    <property type="component" value="Unassembled WGS sequence"/>
</dbReference>
<accession>A0A0C7MX09</accession>
<feature type="disulfide bond" evidence="7">
    <location>
        <begin position="65"/>
        <end position="389"/>
    </location>
</feature>
<dbReference type="EMBL" id="LN736360">
    <property type="protein sequence ID" value="CEP59974.1"/>
    <property type="molecule type" value="Genomic_DNA"/>
</dbReference>
<name>A0A0C7MX09_9SACH</name>
<evidence type="ECO:0000256" key="1">
    <source>
        <dbReference type="ARBA" id="ARBA00000032"/>
    </source>
</evidence>
<evidence type="ECO:0000313" key="9">
    <source>
        <dbReference type="EMBL" id="CEP59974.1"/>
    </source>
</evidence>
<keyword evidence="10" id="KW-1185">Reference proteome</keyword>
<feature type="chain" id="PRO_5002207478" description="acid phosphatase" evidence="8">
    <location>
        <begin position="18"/>
        <end position="471"/>
    </location>
</feature>
<keyword evidence="7" id="KW-1015">Disulfide bond</keyword>
<dbReference type="SUPFAM" id="SSF53254">
    <property type="entry name" value="Phosphoglycerate mutase-like"/>
    <property type="match status" value="1"/>
</dbReference>
<dbReference type="InterPro" id="IPR033379">
    <property type="entry name" value="Acid_Pase_AS"/>
</dbReference>
<dbReference type="GO" id="GO:0003993">
    <property type="term" value="F:acid phosphatase activity"/>
    <property type="evidence" value="ECO:0007669"/>
    <property type="project" value="UniProtKB-EC"/>
</dbReference>
<dbReference type="OrthoDB" id="6509975at2759"/>
<evidence type="ECO:0000256" key="8">
    <source>
        <dbReference type="SAM" id="SignalP"/>
    </source>
</evidence>
<evidence type="ECO:0000256" key="3">
    <source>
        <dbReference type="ARBA" id="ARBA00012646"/>
    </source>
</evidence>
<dbReference type="CDD" id="cd07061">
    <property type="entry name" value="HP_HAP_like"/>
    <property type="match status" value="1"/>
</dbReference>
<dbReference type="EC" id="3.1.3.2" evidence="3"/>
<evidence type="ECO:0000256" key="5">
    <source>
        <dbReference type="ARBA" id="ARBA00023180"/>
    </source>
</evidence>
<feature type="active site" description="Nucleophile" evidence="6">
    <location>
        <position position="76"/>
    </location>
</feature>
<feature type="signal peptide" evidence="8">
    <location>
        <begin position="1"/>
        <end position="17"/>
    </location>
</feature>
<dbReference type="Pfam" id="PF00328">
    <property type="entry name" value="His_Phos_2"/>
    <property type="match status" value="1"/>
</dbReference>
<proteinExistence type="inferred from homology"/>
<reference evidence="9 10" key="1">
    <citation type="submission" date="2014-12" db="EMBL/GenBank/DDBJ databases">
        <authorList>
            <person name="Neuveglise Cecile"/>
        </authorList>
    </citation>
    <scope>NUCLEOTIDE SEQUENCE [LARGE SCALE GENOMIC DNA]</scope>
    <source>
        <strain evidence="9 10">CBS 12615</strain>
    </source>
</reference>
<evidence type="ECO:0000256" key="4">
    <source>
        <dbReference type="ARBA" id="ARBA00022801"/>
    </source>
</evidence>
<dbReference type="GeneID" id="34683344"/>
<protein>
    <recommendedName>
        <fullName evidence="3">acid phosphatase</fullName>
        <ecNumber evidence="3">3.1.3.2</ecNumber>
    </recommendedName>
</protein>
<dbReference type="RefSeq" id="XP_022626220.1">
    <property type="nucleotide sequence ID" value="XM_022774089.1"/>
</dbReference>
<evidence type="ECO:0000313" key="10">
    <source>
        <dbReference type="Proteomes" id="UP000054304"/>
    </source>
</evidence>
<gene>
    <name evidence="9" type="ORF">LALA0_S01e00166g</name>
</gene>
<dbReference type="AlphaFoldDB" id="A0A0C7MX09"/>
<keyword evidence="8" id="KW-0732">Signal</keyword>
<feature type="active site" description="Proton donor" evidence="6">
    <location>
        <position position="339"/>
    </location>
</feature>
<dbReference type="PANTHER" id="PTHR20963:SF18">
    <property type="entry name" value="ACID PHOSPHATASE PHO11-RELATED"/>
    <property type="match status" value="1"/>
</dbReference>
<dbReference type="STRING" id="1245769.A0A0C7MX09"/>
<feature type="disulfide bond" evidence="7">
    <location>
        <begin position="409"/>
        <end position="417"/>
    </location>
</feature>
<dbReference type="PANTHER" id="PTHR20963">
    <property type="entry name" value="MULTIPLE INOSITOL POLYPHOSPHATE PHOSPHATASE-RELATED"/>
    <property type="match status" value="1"/>
</dbReference>
<evidence type="ECO:0000256" key="7">
    <source>
        <dbReference type="PIRSR" id="PIRSR000894-2"/>
    </source>
</evidence>
<dbReference type="InterPro" id="IPR000560">
    <property type="entry name" value="His_Pase_clade-2"/>
</dbReference>
<evidence type="ECO:0000256" key="2">
    <source>
        <dbReference type="ARBA" id="ARBA00005375"/>
    </source>
</evidence>
<comment type="catalytic activity">
    <reaction evidence="1">
        <text>a phosphate monoester + H2O = an alcohol + phosphate</text>
        <dbReference type="Rhea" id="RHEA:15017"/>
        <dbReference type="ChEBI" id="CHEBI:15377"/>
        <dbReference type="ChEBI" id="CHEBI:30879"/>
        <dbReference type="ChEBI" id="CHEBI:43474"/>
        <dbReference type="ChEBI" id="CHEBI:67140"/>
        <dbReference type="EC" id="3.1.3.2"/>
    </reaction>
</comment>
<keyword evidence="5" id="KW-0325">Glycoprotein</keyword>
<organism evidence="9 10">
    <name type="scientific">Lachancea lanzarotensis</name>
    <dbReference type="NCBI Taxonomy" id="1245769"/>
    <lineage>
        <taxon>Eukaryota</taxon>
        <taxon>Fungi</taxon>
        <taxon>Dikarya</taxon>
        <taxon>Ascomycota</taxon>
        <taxon>Saccharomycotina</taxon>
        <taxon>Saccharomycetes</taxon>
        <taxon>Saccharomycetales</taxon>
        <taxon>Saccharomycetaceae</taxon>
        <taxon>Lachancea</taxon>
    </lineage>
</organism>
<dbReference type="HOGENOM" id="CLU_020880_3_1_1"/>
<evidence type="ECO:0000256" key="6">
    <source>
        <dbReference type="PIRSR" id="PIRSR000894-1"/>
    </source>
</evidence>
<dbReference type="InterPro" id="IPR016274">
    <property type="entry name" value="Histidine_acid_Pase_euk"/>
</dbReference>
<dbReference type="Gene3D" id="3.40.50.1240">
    <property type="entry name" value="Phosphoglycerate mutase-like"/>
    <property type="match status" value="1"/>
</dbReference>
<feature type="disulfide bond" evidence="7">
    <location>
        <begin position="264"/>
        <end position="277"/>
    </location>
</feature>
<sequence>MIYFALLCAFCNCVAYAIPVSKNEKFTDITIIGTQNDLFPFFGGSAPYFSYPMNSGVSVEAPDKCSMKQIQLFARHGERYPTNSTAQLIKSTYGKLKNAHLNSTGSLSFINDDYCFFLEDPTQFEELTTLKNVIDPIDPYSGQQDAQRHAREFMYHYGDLLENTTTLPIFTSNSKRVHDTALYFGQALSNKLNISMQVISEEASSGANTLTPYNSCKDYNETEHAAIYAKFPKDYLSGISRRLLLENPGLNLTTSDVTNMFSWCAYEIDTRGYSPMCEIFTREELVYYSYNLDLISYYGEGAGNSLSADVGSVPFNSSIELLKQSEYLDNKVWLSFTHDTNLINYLTAIGLFDDGLKLPADHIPFRQSSYHRSWMVPLGARIYTQLYQCGNESYVRYVVNDAVIPLEQCSTGPGLSCKLSDFLDYAEKQLQKTNFLQDCKVEQSSNQTELTFYWDYQKMHYNAPLFLSEPH</sequence>
<dbReference type="PIRSF" id="PIRSF000894">
    <property type="entry name" value="Acid_phosphatase"/>
    <property type="match status" value="1"/>
</dbReference>
<dbReference type="GO" id="GO:0009277">
    <property type="term" value="C:fungal-type cell wall"/>
    <property type="evidence" value="ECO:0007669"/>
    <property type="project" value="TreeGrafter"/>
</dbReference>
<dbReference type="InterPro" id="IPR029033">
    <property type="entry name" value="His_PPase_superfam"/>
</dbReference>
<dbReference type="PROSITE" id="PS00778">
    <property type="entry name" value="HIS_ACID_PHOSPHAT_2"/>
    <property type="match status" value="1"/>
</dbReference>